<name>A0ACC1J6A0_9FUNG</name>
<evidence type="ECO:0000313" key="1">
    <source>
        <dbReference type="EMBL" id="KAJ1939233.1"/>
    </source>
</evidence>
<dbReference type="Proteomes" id="UP001150603">
    <property type="component" value="Unassembled WGS sequence"/>
</dbReference>
<dbReference type="EMBL" id="JANBPW010002911">
    <property type="protein sequence ID" value="KAJ1939233.1"/>
    <property type="molecule type" value="Genomic_DNA"/>
</dbReference>
<keyword evidence="2" id="KW-1185">Reference proteome</keyword>
<accession>A0ACC1J6A0</accession>
<keyword evidence="1" id="KW-0808">Transferase</keyword>
<feature type="non-terminal residue" evidence="1">
    <location>
        <position position="247"/>
    </location>
</feature>
<proteinExistence type="predicted"/>
<sequence>MARVQHGLPLVPIVARSYGSISSAATSREASAHAGTTTTAHSLFRPLTANRPVFKITEPIEIIREPTDFYKALLRGIGRAKHRICLSSLYIGSEETELASKLDQALAKTPALQVHILVDCLRGTRTNRAGESTATLLAPLVNKYGQDRVVVSMYHTPALNGINKRAWPQRFNETFGLQHIKAYLFDDELIMSGANLSRDYFTNRQDRYMRLKHKKLSGYFVELLRAIGKFSFALVPGRGSGFRLAMH</sequence>
<gene>
    <name evidence="1" type="primary">PGS1_1</name>
    <name evidence="1" type="ORF">FBU59_004192</name>
</gene>
<protein>
    <submittedName>
        <fullName evidence="1">CDP-diacylglycerol--glycerol-3-phosphate 3-phosphatidyltransferase</fullName>
        <ecNumber evidence="1">2.7.8.5</ecNumber>
    </submittedName>
</protein>
<organism evidence="1 2">
    <name type="scientific">Linderina macrospora</name>
    <dbReference type="NCBI Taxonomy" id="4868"/>
    <lineage>
        <taxon>Eukaryota</taxon>
        <taxon>Fungi</taxon>
        <taxon>Fungi incertae sedis</taxon>
        <taxon>Zoopagomycota</taxon>
        <taxon>Kickxellomycotina</taxon>
        <taxon>Kickxellomycetes</taxon>
        <taxon>Kickxellales</taxon>
        <taxon>Kickxellaceae</taxon>
        <taxon>Linderina</taxon>
    </lineage>
</organism>
<dbReference type="EC" id="2.7.8.5" evidence="1"/>
<comment type="caution">
    <text evidence="1">The sequence shown here is derived from an EMBL/GenBank/DDBJ whole genome shotgun (WGS) entry which is preliminary data.</text>
</comment>
<evidence type="ECO:0000313" key="2">
    <source>
        <dbReference type="Proteomes" id="UP001150603"/>
    </source>
</evidence>
<reference evidence="1" key="1">
    <citation type="submission" date="2022-07" db="EMBL/GenBank/DDBJ databases">
        <title>Phylogenomic reconstructions and comparative analyses of Kickxellomycotina fungi.</title>
        <authorList>
            <person name="Reynolds N.K."/>
            <person name="Stajich J.E."/>
            <person name="Barry K."/>
            <person name="Grigoriev I.V."/>
            <person name="Crous P."/>
            <person name="Smith M.E."/>
        </authorList>
    </citation>
    <scope>NUCLEOTIDE SEQUENCE</scope>
    <source>
        <strain evidence="1">NRRL 5244</strain>
    </source>
</reference>